<dbReference type="Ensembl" id="ENSSCAT00000010049.1">
    <property type="protein sequence ID" value="ENSSCAP00000008919.1"/>
    <property type="gene ID" value="ENSSCAG00000006791.1"/>
</dbReference>
<reference evidence="1" key="1">
    <citation type="submission" date="2025-08" db="UniProtKB">
        <authorList>
            <consortium name="Ensembl"/>
        </authorList>
    </citation>
    <scope>IDENTIFICATION</scope>
</reference>
<organism evidence="1 2">
    <name type="scientific">Serinus canaria</name>
    <name type="common">Island canary</name>
    <name type="synonym">Fringilla canaria</name>
    <dbReference type="NCBI Taxonomy" id="9135"/>
    <lineage>
        <taxon>Eukaryota</taxon>
        <taxon>Metazoa</taxon>
        <taxon>Chordata</taxon>
        <taxon>Craniata</taxon>
        <taxon>Vertebrata</taxon>
        <taxon>Euteleostomi</taxon>
        <taxon>Archelosauria</taxon>
        <taxon>Archosauria</taxon>
        <taxon>Dinosauria</taxon>
        <taxon>Saurischia</taxon>
        <taxon>Theropoda</taxon>
        <taxon>Coelurosauria</taxon>
        <taxon>Aves</taxon>
        <taxon>Neognathae</taxon>
        <taxon>Neoaves</taxon>
        <taxon>Telluraves</taxon>
        <taxon>Australaves</taxon>
        <taxon>Passeriformes</taxon>
        <taxon>Passeroidea</taxon>
        <taxon>Fringillidae</taxon>
        <taxon>Carduelinae</taxon>
        <taxon>Serinus</taxon>
    </lineage>
</organism>
<protein>
    <submittedName>
        <fullName evidence="1">Uncharacterized protein</fullName>
    </submittedName>
</protein>
<keyword evidence="2" id="KW-1185">Reference proteome</keyword>
<reference evidence="1" key="2">
    <citation type="submission" date="2025-09" db="UniProtKB">
        <authorList>
            <consortium name="Ensembl"/>
        </authorList>
    </citation>
    <scope>IDENTIFICATION</scope>
</reference>
<sequence length="69" mass="8039">IPCLTCFVGFWYRTHITIYTSKSHFVTLLPAMLRTKPEFSCVFKAKVILGYWPSVYWQTEVENGFSGLE</sequence>
<accession>A0A8C9MU63</accession>
<evidence type="ECO:0000313" key="1">
    <source>
        <dbReference type="Ensembl" id="ENSSCAP00000008919.1"/>
    </source>
</evidence>
<dbReference type="AlphaFoldDB" id="A0A8C9MU63"/>
<dbReference type="Proteomes" id="UP000694409">
    <property type="component" value="Unassembled WGS sequence"/>
</dbReference>
<name>A0A8C9MU63_SERCA</name>
<proteinExistence type="predicted"/>
<evidence type="ECO:0000313" key="2">
    <source>
        <dbReference type="Proteomes" id="UP000694409"/>
    </source>
</evidence>